<proteinExistence type="predicted"/>
<dbReference type="PRINTS" id="PR00111">
    <property type="entry name" value="ABHYDROLASE"/>
</dbReference>
<dbReference type="Pfam" id="PF12697">
    <property type="entry name" value="Abhydrolase_6"/>
    <property type="match status" value="1"/>
</dbReference>
<evidence type="ECO:0000259" key="1">
    <source>
        <dbReference type="Pfam" id="PF12697"/>
    </source>
</evidence>
<sequence length="257" mass="27490">MLGRVRAQEYRAGSARLSYHVSGEGDPIVLVHGLSGSGRWWRRNVPALAARHRVYVIDLVGYGRAYRQRALGVRDAAALIAALIDDLGLERVTLVGHSMGGHICTHVAALRPGRVRNLVLACASGLLTGNIYRVALKLPRAAITGRLTFVPRVLADAARAGPVNMWRSTTDLLGDNVSELLPRITARTLVIWGGRDALVPPRTGRALAAAIPGARYEEIPRAGHVVMVDAPARFNALVLDFLAGAEEAEPVGRAGEA</sequence>
<protein>
    <submittedName>
        <fullName evidence="2">Dihydrolipoamide acetyltransferase</fullName>
    </submittedName>
</protein>
<dbReference type="InterPro" id="IPR000073">
    <property type="entry name" value="AB_hydrolase_1"/>
</dbReference>
<dbReference type="PANTHER" id="PTHR43194:SF5">
    <property type="entry name" value="PIMELOYL-[ACYL-CARRIER PROTEIN] METHYL ESTER ESTERASE"/>
    <property type="match status" value="1"/>
</dbReference>
<reference evidence="2" key="1">
    <citation type="submission" date="2022-07" db="EMBL/GenBank/DDBJ databases">
        <title>Complete Genome Sequence of the Radioresistant Bacterium Deinococcus aetherius ST0316, Isolated from the Air Dust collected in Lower Stratosphere above Japan.</title>
        <authorList>
            <person name="Satoh K."/>
            <person name="Hagiwara K."/>
            <person name="Katsumata K."/>
            <person name="Kubo A."/>
            <person name="Yokobori S."/>
            <person name="Yamagishi A."/>
            <person name="Oono Y."/>
            <person name="Narumi I."/>
        </authorList>
    </citation>
    <scope>NUCLEOTIDE SEQUENCE</scope>
    <source>
        <strain evidence="2">ST0316</strain>
    </source>
</reference>
<dbReference type="SUPFAM" id="SSF53474">
    <property type="entry name" value="alpha/beta-Hydrolases"/>
    <property type="match status" value="1"/>
</dbReference>
<evidence type="ECO:0000313" key="2">
    <source>
        <dbReference type="EMBL" id="BDP41625.1"/>
    </source>
</evidence>
<accession>A0ABM8ACX1</accession>
<dbReference type="Gene3D" id="3.40.50.1820">
    <property type="entry name" value="alpha/beta hydrolase"/>
    <property type="match status" value="1"/>
</dbReference>
<dbReference type="Proteomes" id="UP001064971">
    <property type="component" value="Chromosome"/>
</dbReference>
<dbReference type="EMBL" id="AP026560">
    <property type="protein sequence ID" value="BDP41625.1"/>
    <property type="molecule type" value="Genomic_DNA"/>
</dbReference>
<evidence type="ECO:0000313" key="3">
    <source>
        <dbReference type="Proteomes" id="UP001064971"/>
    </source>
</evidence>
<gene>
    <name evidence="2" type="ORF">DAETH_15940</name>
</gene>
<feature type="domain" description="AB hydrolase-1" evidence="1">
    <location>
        <begin position="28"/>
        <end position="236"/>
    </location>
</feature>
<keyword evidence="3" id="KW-1185">Reference proteome</keyword>
<organism evidence="2 3">
    <name type="scientific">Deinococcus aetherius</name>
    <dbReference type="NCBI Taxonomy" id="200252"/>
    <lineage>
        <taxon>Bacteria</taxon>
        <taxon>Thermotogati</taxon>
        <taxon>Deinococcota</taxon>
        <taxon>Deinococci</taxon>
        <taxon>Deinococcales</taxon>
        <taxon>Deinococcaceae</taxon>
        <taxon>Deinococcus</taxon>
    </lineage>
</organism>
<name>A0ABM8ACX1_9DEIO</name>
<dbReference type="RefSeq" id="WP_264774367.1">
    <property type="nucleotide sequence ID" value="NZ_AP026560.1"/>
</dbReference>
<dbReference type="PANTHER" id="PTHR43194">
    <property type="entry name" value="HYDROLASE ALPHA/BETA FOLD FAMILY"/>
    <property type="match status" value="1"/>
</dbReference>
<dbReference type="InterPro" id="IPR029058">
    <property type="entry name" value="AB_hydrolase_fold"/>
</dbReference>
<dbReference type="InterPro" id="IPR050228">
    <property type="entry name" value="Carboxylesterase_BioH"/>
</dbReference>